<evidence type="ECO:0000313" key="2">
    <source>
        <dbReference type="EMBL" id="KAJ3648564.1"/>
    </source>
</evidence>
<evidence type="ECO:0000256" key="1">
    <source>
        <dbReference type="SAM" id="MobiDB-lite"/>
    </source>
</evidence>
<keyword evidence="3" id="KW-1185">Reference proteome</keyword>
<feature type="region of interest" description="Disordered" evidence="1">
    <location>
        <begin position="80"/>
        <end position="106"/>
    </location>
</feature>
<sequence length="106" mass="11478">MTQQVGESRERGVLAVDRPVVAVMATGCNRKYWLGWEINPVSGGNTETYRRGSVLSTLALTVFLLRGQYIPNCTARAIADNSTKSPGDRAPKTTPWIGIADRQGVG</sequence>
<dbReference type="EMBL" id="JALNTZ010000006">
    <property type="protein sequence ID" value="KAJ3648564.1"/>
    <property type="molecule type" value="Genomic_DNA"/>
</dbReference>
<accession>A0AA38M9Y0</accession>
<comment type="caution">
    <text evidence="2">The sequence shown here is derived from an EMBL/GenBank/DDBJ whole genome shotgun (WGS) entry which is preliminary data.</text>
</comment>
<protein>
    <submittedName>
        <fullName evidence="2">Uncharacterized protein</fullName>
    </submittedName>
</protein>
<organism evidence="2 3">
    <name type="scientific">Zophobas morio</name>
    <dbReference type="NCBI Taxonomy" id="2755281"/>
    <lineage>
        <taxon>Eukaryota</taxon>
        <taxon>Metazoa</taxon>
        <taxon>Ecdysozoa</taxon>
        <taxon>Arthropoda</taxon>
        <taxon>Hexapoda</taxon>
        <taxon>Insecta</taxon>
        <taxon>Pterygota</taxon>
        <taxon>Neoptera</taxon>
        <taxon>Endopterygota</taxon>
        <taxon>Coleoptera</taxon>
        <taxon>Polyphaga</taxon>
        <taxon>Cucujiformia</taxon>
        <taxon>Tenebrionidae</taxon>
        <taxon>Zophobas</taxon>
    </lineage>
</organism>
<dbReference type="AlphaFoldDB" id="A0AA38M9Y0"/>
<proteinExistence type="predicted"/>
<dbReference type="Proteomes" id="UP001168821">
    <property type="component" value="Unassembled WGS sequence"/>
</dbReference>
<reference evidence="2" key="1">
    <citation type="journal article" date="2023" name="G3 (Bethesda)">
        <title>Whole genome assemblies of Zophobas morio and Tenebrio molitor.</title>
        <authorList>
            <person name="Kaur S."/>
            <person name="Stinson S.A."/>
            <person name="diCenzo G.C."/>
        </authorList>
    </citation>
    <scope>NUCLEOTIDE SEQUENCE</scope>
    <source>
        <strain evidence="2">QUZm001</strain>
    </source>
</reference>
<name>A0AA38M9Y0_9CUCU</name>
<gene>
    <name evidence="2" type="ORF">Zmor_020359</name>
</gene>
<evidence type="ECO:0000313" key="3">
    <source>
        <dbReference type="Proteomes" id="UP001168821"/>
    </source>
</evidence>